<keyword evidence="5" id="KW-0029">Amino-acid transport</keyword>
<evidence type="ECO:0000313" key="9">
    <source>
        <dbReference type="Proteomes" id="UP000298225"/>
    </source>
</evidence>
<dbReference type="PANTHER" id="PTHR43820:SF4">
    <property type="entry name" value="HIGH-AFFINITY BRANCHED-CHAIN AMINO ACID TRANSPORT ATP-BINDING PROTEIN LIVF"/>
    <property type="match status" value="1"/>
</dbReference>
<dbReference type="CDD" id="cd03224">
    <property type="entry name" value="ABC_TM1139_LivF_branched"/>
    <property type="match status" value="1"/>
</dbReference>
<dbReference type="Gene3D" id="3.40.50.300">
    <property type="entry name" value="P-loop containing nucleotide triphosphate hydrolases"/>
    <property type="match status" value="1"/>
</dbReference>
<accession>A0A4Y9L3V6</accession>
<comment type="function">
    <text evidence="6">Involved in beta-(1--&gt;2)glucan export. Transmembrane domains (TMD) form a pore in the inner membrane and the ATP-binding domain (NBD) is responsible for energy generation.</text>
</comment>
<evidence type="ECO:0000256" key="3">
    <source>
        <dbReference type="ARBA" id="ARBA00022741"/>
    </source>
</evidence>
<comment type="similarity">
    <text evidence="1">Belongs to the ABC transporter superfamily.</text>
</comment>
<dbReference type="OrthoDB" id="9776369at2"/>
<sequence>MLAIRGLHSHYGLSHIIQGIDLDARAGEVIGIFGRNGVGKTTLLKTIAGWVTASAGTVTLAERGLCGLSPDRVCHAGVGFVPEDRRIFPGLTVEENLSLGLLQVRGRSRQQEHRAIDAIYGRFPRLGERRHQLGTTLSGGEQQMLAMARVMVGEPRLVLIDEPSEGLAPMIVAEVFAIVRELRDRGAIVLLVEQNVHEALSVADRFHVVERGKIVFSGEAGVETDCTRLMQLIAV</sequence>
<dbReference type="GO" id="GO:0005524">
    <property type="term" value="F:ATP binding"/>
    <property type="evidence" value="ECO:0007669"/>
    <property type="project" value="UniProtKB-KW"/>
</dbReference>
<keyword evidence="9" id="KW-1185">Reference proteome</keyword>
<evidence type="ECO:0000256" key="2">
    <source>
        <dbReference type="ARBA" id="ARBA00022448"/>
    </source>
</evidence>
<dbReference type="SMART" id="SM00382">
    <property type="entry name" value="AAA"/>
    <property type="match status" value="1"/>
</dbReference>
<proteinExistence type="inferred from homology"/>
<dbReference type="GO" id="GO:0016887">
    <property type="term" value="F:ATP hydrolysis activity"/>
    <property type="evidence" value="ECO:0007669"/>
    <property type="project" value="InterPro"/>
</dbReference>
<dbReference type="InterPro" id="IPR003439">
    <property type="entry name" value="ABC_transporter-like_ATP-bd"/>
</dbReference>
<dbReference type="Pfam" id="PF00005">
    <property type="entry name" value="ABC_tran"/>
    <property type="match status" value="1"/>
</dbReference>
<dbReference type="GO" id="GO:0015658">
    <property type="term" value="F:branched-chain amino acid transmembrane transporter activity"/>
    <property type="evidence" value="ECO:0007669"/>
    <property type="project" value="TreeGrafter"/>
</dbReference>
<dbReference type="PROSITE" id="PS50893">
    <property type="entry name" value="ABC_TRANSPORTER_2"/>
    <property type="match status" value="1"/>
</dbReference>
<dbReference type="PANTHER" id="PTHR43820">
    <property type="entry name" value="HIGH-AFFINITY BRANCHED-CHAIN AMINO ACID TRANSPORT ATP-BINDING PROTEIN LIVF"/>
    <property type="match status" value="1"/>
</dbReference>
<evidence type="ECO:0000256" key="6">
    <source>
        <dbReference type="ARBA" id="ARBA00024722"/>
    </source>
</evidence>
<name>A0A4Y9L3V6_9BRAD</name>
<evidence type="ECO:0000256" key="4">
    <source>
        <dbReference type="ARBA" id="ARBA00022840"/>
    </source>
</evidence>
<dbReference type="InterPro" id="IPR003593">
    <property type="entry name" value="AAA+_ATPase"/>
</dbReference>
<dbReference type="InterPro" id="IPR052156">
    <property type="entry name" value="BCAA_Transport_ATP-bd_LivF"/>
</dbReference>
<keyword evidence="4 8" id="KW-0067">ATP-binding</keyword>
<evidence type="ECO:0000259" key="7">
    <source>
        <dbReference type="PROSITE" id="PS50893"/>
    </source>
</evidence>
<dbReference type="PROSITE" id="PS00211">
    <property type="entry name" value="ABC_TRANSPORTER_1"/>
    <property type="match status" value="1"/>
</dbReference>
<gene>
    <name evidence="8" type="ORF">E4K66_17795</name>
</gene>
<evidence type="ECO:0000256" key="5">
    <source>
        <dbReference type="ARBA" id="ARBA00022970"/>
    </source>
</evidence>
<dbReference type="AlphaFoldDB" id="A0A4Y9L3V6"/>
<dbReference type="RefSeq" id="WP_135169778.1">
    <property type="nucleotide sequence ID" value="NZ_SPQU01000007.1"/>
</dbReference>
<reference evidence="8 9" key="1">
    <citation type="submission" date="2019-03" db="EMBL/GenBank/DDBJ databases">
        <title>Bradyrhizobium strains diversity isolated from Chamaecrista fasciculata.</title>
        <authorList>
            <person name="Urquiaga M.C.O."/>
            <person name="Hungria M."/>
            <person name="Delamuta J.R.M."/>
        </authorList>
    </citation>
    <scope>NUCLEOTIDE SEQUENCE [LARGE SCALE GENOMIC DNA]</scope>
    <source>
        <strain evidence="8 9">CNPSo 3424</strain>
    </source>
</reference>
<organism evidence="8 9">
    <name type="scientific">Bradyrhizobium frederickii</name>
    <dbReference type="NCBI Taxonomy" id="2560054"/>
    <lineage>
        <taxon>Bacteria</taxon>
        <taxon>Pseudomonadati</taxon>
        <taxon>Pseudomonadota</taxon>
        <taxon>Alphaproteobacteria</taxon>
        <taxon>Hyphomicrobiales</taxon>
        <taxon>Nitrobacteraceae</taxon>
        <taxon>Bradyrhizobium</taxon>
    </lineage>
</organism>
<keyword evidence="3" id="KW-0547">Nucleotide-binding</keyword>
<evidence type="ECO:0000256" key="1">
    <source>
        <dbReference type="ARBA" id="ARBA00005417"/>
    </source>
</evidence>
<dbReference type="InterPro" id="IPR027417">
    <property type="entry name" value="P-loop_NTPase"/>
</dbReference>
<evidence type="ECO:0000313" key="8">
    <source>
        <dbReference type="EMBL" id="TFV38248.1"/>
    </source>
</evidence>
<feature type="domain" description="ABC transporter" evidence="7">
    <location>
        <begin position="2"/>
        <end position="233"/>
    </location>
</feature>
<dbReference type="GO" id="GO:0015807">
    <property type="term" value="P:L-amino acid transport"/>
    <property type="evidence" value="ECO:0007669"/>
    <property type="project" value="TreeGrafter"/>
</dbReference>
<dbReference type="Proteomes" id="UP000298225">
    <property type="component" value="Unassembled WGS sequence"/>
</dbReference>
<protein>
    <submittedName>
        <fullName evidence="8">ABC transporter ATP-binding protein</fullName>
    </submittedName>
</protein>
<dbReference type="SUPFAM" id="SSF52540">
    <property type="entry name" value="P-loop containing nucleoside triphosphate hydrolases"/>
    <property type="match status" value="1"/>
</dbReference>
<dbReference type="InterPro" id="IPR017871">
    <property type="entry name" value="ABC_transporter-like_CS"/>
</dbReference>
<comment type="caution">
    <text evidence="8">The sequence shown here is derived from an EMBL/GenBank/DDBJ whole genome shotgun (WGS) entry which is preliminary data.</text>
</comment>
<keyword evidence="2" id="KW-0813">Transport</keyword>
<dbReference type="EMBL" id="SPQU01000007">
    <property type="protein sequence ID" value="TFV38248.1"/>
    <property type="molecule type" value="Genomic_DNA"/>
</dbReference>